<keyword evidence="4" id="KW-1185">Reference proteome</keyword>
<name>A0ABV4U211_9BACT</name>
<dbReference type="EMBL" id="JBGUBD010000001">
    <property type="protein sequence ID" value="MFA9476801.1"/>
    <property type="molecule type" value="Genomic_DNA"/>
</dbReference>
<feature type="signal peptide" evidence="1">
    <location>
        <begin position="1"/>
        <end position="22"/>
    </location>
</feature>
<dbReference type="NCBIfam" id="TIGR02595">
    <property type="entry name" value="PEP_CTERM"/>
    <property type="match status" value="1"/>
</dbReference>
<feature type="chain" id="PRO_5046397385" evidence="1">
    <location>
        <begin position="23"/>
        <end position="232"/>
    </location>
</feature>
<evidence type="ECO:0000313" key="3">
    <source>
        <dbReference type="EMBL" id="MFA9476801.1"/>
    </source>
</evidence>
<dbReference type="Proteomes" id="UP001575105">
    <property type="component" value="Unassembled WGS sequence"/>
</dbReference>
<reference evidence="3 4" key="1">
    <citation type="submission" date="2024-08" db="EMBL/GenBank/DDBJ databases">
        <title>Whole-genome sequencing of halo(alkali)philic microorganisms from hypersaline lakes.</title>
        <authorList>
            <person name="Sorokin D.Y."/>
            <person name="Merkel A.Y."/>
            <person name="Messina E."/>
            <person name="Yakimov M."/>
        </authorList>
    </citation>
    <scope>NUCLEOTIDE SEQUENCE [LARGE SCALE GENOMIC DNA]</scope>
    <source>
        <strain evidence="3 4">AB-hyl4</strain>
    </source>
</reference>
<evidence type="ECO:0000256" key="1">
    <source>
        <dbReference type="SAM" id="SignalP"/>
    </source>
</evidence>
<dbReference type="RefSeq" id="WP_425343727.1">
    <property type="nucleotide sequence ID" value="NZ_JBGUBD010000001.1"/>
</dbReference>
<proteinExistence type="predicted"/>
<comment type="caution">
    <text evidence="3">The sequence shown here is derived from an EMBL/GenBank/DDBJ whole genome shotgun (WGS) entry which is preliminary data.</text>
</comment>
<organism evidence="3 4">
    <name type="scientific">Natronomicrosphaera hydrolytica</name>
    <dbReference type="NCBI Taxonomy" id="3242702"/>
    <lineage>
        <taxon>Bacteria</taxon>
        <taxon>Pseudomonadati</taxon>
        <taxon>Planctomycetota</taxon>
        <taxon>Phycisphaerae</taxon>
        <taxon>Phycisphaerales</taxon>
        <taxon>Phycisphaeraceae</taxon>
        <taxon>Natronomicrosphaera</taxon>
    </lineage>
</organism>
<feature type="domain" description="Ice-binding protein C-terminal" evidence="2">
    <location>
        <begin position="204"/>
        <end position="225"/>
    </location>
</feature>
<gene>
    <name evidence="3" type="ORF">ACERK3_00710</name>
</gene>
<evidence type="ECO:0000259" key="2">
    <source>
        <dbReference type="Pfam" id="PF07589"/>
    </source>
</evidence>
<protein>
    <submittedName>
        <fullName evidence="3">PEP-CTERM sorting domain-containing protein</fullName>
    </submittedName>
</protein>
<dbReference type="InterPro" id="IPR013424">
    <property type="entry name" value="Ice-binding_C"/>
</dbReference>
<sequence length="232" mass="25051">MNILTTISTLGLALSISAAANGAPITGSLEANQLQTTDRWNNITPTVEWQITDNQDGQTWNYAYTFIGFDGRAIPTISHFILQLSEGAPAEDFTSFTSSGAGFDGNNFTDFRLFNQGQPSDPNLQSNVYGVKIDLQNTGDNFTIAFDANRLPMWGDIHIKGGQSEAWNQDFAVEVANLHDYFADHALDATGNELAKILVPNSIVPEPGTLALLGIGGFTLLIRRRAAASPAQ</sequence>
<keyword evidence="1" id="KW-0732">Signal</keyword>
<dbReference type="Pfam" id="PF07589">
    <property type="entry name" value="PEP-CTERM"/>
    <property type="match status" value="1"/>
</dbReference>
<evidence type="ECO:0000313" key="4">
    <source>
        <dbReference type="Proteomes" id="UP001575105"/>
    </source>
</evidence>
<accession>A0ABV4U211</accession>